<gene>
    <name evidence="2" type="ORF">JI435_067080</name>
</gene>
<dbReference type="Proteomes" id="UP000663193">
    <property type="component" value="Chromosome 10"/>
</dbReference>
<dbReference type="EMBL" id="CP069032">
    <property type="protein sequence ID" value="QRC99766.1"/>
    <property type="molecule type" value="Genomic_DNA"/>
</dbReference>
<dbReference type="AlphaFoldDB" id="A0A7U2I4R9"/>
<proteinExistence type="predicted"/>
<evidence type="ECO:0000313" key="3">
    <source>
        <dbReference type="Proteomes" id="UP000663193"/>
    </source>
</evidence>
<evidence type="ECO:0000256" key="1">
    <source>
        <dbReference type="SAM" id="MobiDB-lite"/>
    </source>
</evidence>
<keyword evidence="3" id="KW-1185">Reference proteome</keyword>
<sequence length="109" mass="12551">MFSPASANKDQLWRLNKYACAALGVFLCAEHELKRPTGNVKQRMRRKGSSRSAMEVCSDARGSHGPINQRRLEAQRGLEYVLRIGRLARLEPTREQVVKKRHDRHREAL</sequence>
<dbReference type="VEuPathDB" id="FungiDB:JI435_067080"/>
<evidence type="ECO:0000313" key="2">
    <source>
        <dbReference type="EMBL" id="QRC99766.1"/>
    </source>
</evidence>
<organism evidence="2 3">
    <name type="scientific">Phaeosphaeria nodorum (strain SN15 / ATCC MYA-4574 / FGSC 10173)</name>
    <name type="common">Glume blotch fungus</name>
    <name type="synonym">Parastagonospora nodorum</name>
    <dbReference type="NCBI Taxonomy" id="321614"/>
    <lineage>
        <taxon>Eukaryota</taxon>
        <taxon>Fungi</taxon>
        <taxon>Dikarya</taxon>
        <taxon>Ascomycota</taxon>
        <taxon>Pezizomycotina</taxon>
        <taxon>Dothideomycetes</taxon>
        <taxon>Pleosporomycetidae</taxon>
        <taxon>Pleosporales</taxon>
        <taxon>Pleosporineae</taxon>
        <taxon>Phaeosphaeriaceae</taxon>
        <taxon>Parastagonospora</taxon>
    </lineage>
</organism>
<name>A0A7U2I4R9_PHANO</name>
<feature type="region of interest" description="Disordered" evidence="1">
    <location>
        <begin position="38"/>
        <end position="69"/>
    </location>
</feature>
<reference evidence="3" key="1">
    <citation type="journal article" date="2021" name="BMC Genomics">
        <title>Chromosome-level genome assembly and manually-curated proteome of model necrotroph Parastagonospora nodorum Sn15 reveals a genome-wide trove of candidate effector homologs, and redundancy of virulence-related functions within an accessory chromosome.</title>
        <authorList>
            <person name="Bertazzoni S."/>
            <person name="Jones D.A.B."/>
            <person name="Phan H.T."/>
            <person name="Tan K.-C."/>
            <person name="Hane J.K."/>
        </authorList>
    </citation>
    <scope>NUCLEOTIDE SEQUENCE [LARGE SCALE GENOMIC DNA]</scope>
    <source>
        <strain evidence="3">SN15 / ATCC MYA-4574 / FGSC 10173)</strain>
    </source>
</reference>
<accession>A0A7U2I4R9</accession>
<protein>
    <submittedName>
        <fullName evidence="2">Uncharacterized protein</fullName>
    </submittedName>
</protein>